<keyword evidence="2" id="KW-1185">Reference proteome</keyword>
<dbReference type="Pfam" id="PF02423">
    <property type="entry name" value="OCD_Mu_crystall"/>
    <property type="match status" value="1"/>
</dbReference>
<dbReference type="SUPFAM" id="SSF51735">
    <property type="entry name" value="NAD(P)-binding Rossmann-fold domains"/>
    <property type="match status" value="1"/>
</dbReference>
<gene>
    <name evidence="1" type="ORF">HG543_25390</name>
</gene>
<dbReference type="Gene3D" id="3.30.1780.10">
    <property type="entry name" value="ornithine cyclodeaminase, domain 1"/>
    <property type="match status" value="1"/>
</dbReference>
<name>A0A848LK74_9BACT</name>
<dbReference type="GO" id="GO:0005737">
    <property type="term" value="C:cytoplasm"/>
    <property type="evidence" value="ECO:0007669"/>
    <property type="project" value="TreeGrafter"/>
</dbReference>
<dbReference type="AlphaFoldDB" id="A0A848LK74"/>
<reference evidence="1 2" key="1">
    <citation type="submission" date="2020-04" db="EMBL/GenBank/DDBJ databases">
        <title>Draft genome of Pyxidicoccus fallax type strain.</title>
        <authorList>
            <person name="Whitworth D.E."/>
        </authorList>
    </citation>
    <scope>NUCLEOTIDE SEQUENCE [LARGE SCALE GENOMIC DNA]</scope>
    <source>
        <strain evidence="1 2">DSM 14698</strain>
    </source>
</reference>
<evidence type="ECO:0000313" key="2">
    <source>
        <dbReference type="Proteomes" id="UP000518300"/>
    </source>
</evidence>
<dbReference type="RefSeq" id="WP_169347441.1">
    <property type="nucleotide sequence ID" value="NZ_JABBJJ010000126.1"/>
</dbReference>
<dbReference type="InterPro" id="IPR036291">
    <property type="entry name" value="NAD(P)-bd_dom_sf"/>
</dbReference>
<comment type="caution">
    <text evidence="1">The sequence shown here is derived from an EMBL/GenBank/DDBJ whole genome shotgun (WGS) entry which is preliminary data.</text>
</comment>
<dbReference type="PANTHER" id="PTHR13812">
    <property type="entry name" value="KETIMINE REDUCTASE MU-CRYSTALLIN"/>
    <property type="match status" value="1"/>
</dbReference>
<dbReference type="PANTHER" id="PTHR13812:SF19">
    <property type="entry name" value="KETIMINE REDUCTASE MU-CRYSTALLIN"/>
    <property type="match status" value="1"/>
</dbReference>
<dbReference type="PIRSF" id="PIRSF001439">
    <property type="entry name" value="CryM"/>
    <property type="match status" value="1"/>
</dbReference>
<organism evidence="1 2">
    <name type="scientific">Pyxidicoccus fallax</name>
    <dbReference type="NCBI Taxonomy" id="394095"/>
    <lineage>
        <taxon>Bacteria</taxon>
        <taxon>Pseudomonadati</taxon>
        <taxon>Myxococcota</taxon>
        <taxon>Myxococcia</taxon>
        <taxon>Myxococcales</taxon>
        <taxon>Cystobacterineae</taxon>
        <taxon>Myxococcaceae</taxon>
        <taxon>Pyxidicoccus</taxon>
    </lineage>
</organism>
<sequence>MRTLLLTRSDVSRNLQAPTLLEDMREAFRSDALARTVAPQRARASLHAQGTAMVLFPGSLPGIPAYTVKVHAKFPAQTPAIQGVVQLHDLGTGALMAVMDSGHLTAVRTGVTGALAADVLARPDASRVALIGAGRQAVLQLKSLRLVRSLDHVRVFDTEPARALAFATRMYNEVNLPVRLADSVAEAVEDADIVITATWSRQAFLHPGMVRPGTHIITLGSDEPGKAEVAAELLRQAFLVVDHRALCVAGGAVGGAGLGEDAIQAELGELVAGMKPGRTSAEQVTVFAPVGLPFQDLAAAWHVYQAAQGDDAVQTLDFGA</sequence>
<dbReference type="Proteomes" id="UP000518300">
    <property type="component" value="Unassembled WGS sequence"/>
</dbReference>
<protein>
    <submittedName>
        <fullName evidence="1">Ornithine cyclodeaminase family protein</fullName>
    </submittedName>
</protein>
<dbReference type="InterPro" id="IPR003462">
    <property type="entry name" value="ODC_Mu_crystall"/>
</dbReference>
<dbReference type="EMBL" id="JABBJJ010000126">
    <property type="protein sequence ID" value="NMO18167.1"/>
    <property type="molecule type" value="Genomic_DNA"/>
</dbReference>
<proteinExistence type="predicted"/>
<dbReference type="InterPro" id="IPR023401">
    <property type="entry name" value="ODC_N"/>
</dbReference>
<evidence type="ECO:0000313" key="1">
    <source>
        <dbReference type="EMBL" id="NMO18167.1"/>
    </source>
</evidence>
<dbReference type="Gene3D" id="3.40.50.720">
    <property type="entry name" value="NAD(P)-binding Rossmann-like Domain"/>
    <property type="match status" value="1"/>
</dbReference>
<accession>A0A848LK74</accession>